<name>A0A398CT24_9BACT</name>
<dbReference type="Proteomes" id="UP000266328">
    <property type="component" value="Unassembled WGS sequence"/>
</dbReference>
<keyword evidence="1" id="KW-0812">Transmembrane</keyword>
<dbReference type="AlphaFoldDB" id="A0A398CT24"/>
<dbReference type="EMBL" id="QXIS01000033">
    <property type="protein sequence ID" value="RIE05712.1"/>
    <property type="molecule type" value="Genomic_DNA"/>
</dbReference>
<feature type="transmembrane region" description="Helical" evidence="1">
    <location>
        <begin position="252"/>
        <end position="272"/>
    </location>
</feature>
<comment type="caution">
    <text evidence="2">The sequence shown here is derived from an EMBL/GenBank/DDBJ whole genome shotgun (WGS) entry which is preliminary data.</text>
</comment>
<keyword evidence="1" id="KW-0472">Membrane</keyword>
<evidence type="ECO:0000256" key="1">
    <source>
        <dbReference type="SAM" id="Phobius"/>
    </source>
</evidence>
<reference evidence="2 3" key="1">
    <citation type="submission" date="2018-09" db="EMBL/GenBank/DDBJ databases">
        <title>Discovery and Ecogenomic Context for Candidatus Cryosericales, a Global Caldiserica Order Active in Thawing Permafrost.</title>
        <authorList>
            <person name="Martinez M.A."/>
            <person name="Woodcroft B.J."/>
            <person name="Ignacio Espinoza J.C."/>
            <person name="Zayed A."/>
            <person name="Singleton C.M."/>
            <person name="Boyd J."/>
            <person name="Li Y.-F."/>
            <person name="Purvine S."/>
            <person name="Maughan H."/>
            <person name="Hodgkins S.B."/>
            <person name="Anderson D."/>
            <person name="Sederholm M."/>
            <person name="Temperton B."/>
            <person name="Saleska S.R."/>
            <person name="Tyson G.W."/>
            <person name="Rich V.I."/>
        </authorList>
    </citation>
    <scope>NUCLEOTIDE SEQUENCE [LARGE SCALE GENOMIC DNA]</scope>
    <source>
        <strain evidence="2 3">SMC7</strain>
    </source>
</reference>
<sequence length="281" mass="31460">MNSVGSADTCVADFRKRWSMTQVPAEAIEDFRNRAFGSIKEALGGLILDDSSISDAFLHALGEPVSSDDWGYINKPTETPLWHALERRTTLPEFVLGLEVLFHIGLDGRAQQELARLLRKDIVASGVSVSCAESNGYVTFYPEGARLLDEQVINADLTWLGAYPEALKAFSEALSVYGSSSQHRHMLDCLRVCIEELARKLLGNDLSLEKNTVGLLALLGPVLSKETRNMTRVLLDYYTRYQNEHVKHHDDWTPVEVAFILYLTATFVYLLIAARREDGHD</sequence>
<keyword evidence="3" id="KW-1185">Reference proteome</keyword>
<keyword evidence="1" id="KW-1133">Transmembrane helix</keyword>
<protein>
    <submittedName>
        <fullName evidence="2">Uncharacterized protein</fullName>
    </submittedName>
</protein>
<accession>A0A398CT24</accession>
<evidence type="ECO:0000313" key="2">
    <source>
        <dbReference type="EMBL" id="RIE05712.1"/>
    </source>
</evidence>
<proteinExistence type="predicted"/>
<gene>
    <name evidence="2" type="ORF">SMC7_06040</name>
</gene>
<organism evidence="2 3">
    <name type="scientific">Candidatus Cryosericum terrychapinii</name>
    <dbReference type="NCBI Taxonomy" id="2290919"/>
    <lineage>
        <taxon>Bacteria</taxon>
        <taxon>Pseudomonadati</taxon>
        <taxon>Caldisericota/Cryosericota group</taxon>
        <taxon>Candidatus Cryosericota</taxon>
        <taxon>Candidatus Cryosericia</taxon>
        <taxon>Candidatus Cryosericales</taxon>
        <taxon>Candidatus Cryosericaceae</taxon>
        <taxon>Candidatus Cryosericum</taxon>
    </lineage>
</organism>
<evidence type="ECO:0000313" key="3">
    <source>
        <dbReference type="Proteomes" id="UP000266328"/>
    </source>
</evidence>